<feature type="region of interest" description="Disordered" evidence="1">
    <location>
        <begin position="102"/>
        <end position="158"/>
    </location>
</feature>
<comment type="caution">
    <text evidence="2">The sequence shown here is derived from an EMBL/GenBank/DDBJ whole genome shotgun (WGS) entry which is preliminary data.</text>
</comment>
<feature type="compositionally biased region" description="Basic residues" evidence="1">
    <location>
        <begin position="117"/>
        <end position="126"/>
    </location>
</feature>
<feature type="compositionally biased region" description="Basic residues" evidence="1">
    <location>
        <begin position="139"/>
        <end position="150"/>
    </location>
</feature>
<evidence type="ECO:0000256" key="1">
    <source>
        <dbReference type="SAM" id="MobiDB-lite"/>
    </source>
</evidence>
<keyword evidence="3" id="KW-1185">Reference proteome</keyword>
<evidence type="ECO:0000313" key="2">
    <source>
        <dbReference type="EMBL" id="CZT11058.1"/>
    </source>
</evidence>
<accession>A0A1E1LKN5</accession>
<reference evidence="3" key="1">
    <citation type="submission" date="2016-03" db="EMBL/GenBank/DDBJ databases">
        <authorList>
            <person name="Ploux O."/>
        </authorList>
    </citation>
    <scope>NUCLEOTIDE SEQUENCE [LARGE SCALE GENOMIC DNA]</scope>
    <source>
        <strain evidence="3">UK7</strain>
    </source>
</reference>
<organism evidence="2 3">
    <name type="scientific">Rhynchosporium graminicola</name>
    <dbReference type="NCBI Taxonomy" id="2792576"/>
    <lineage>
        <taxon>Eukaryota</taxon>
        <taxon>Fungi</taxon>
        <taxon>Dikarya</taxon>
        <taxon>Ascomycota</taxon>
        <taxon>Pezizomycotina</taxon>
        <taxon>Leotiomycetes</taxon>
        <taxon>Helotiales</taxon>
        <taxon>Ploettnerulaceae</taxon>
        <taxon>Rhynchosporium</taxon>
    </lineage>
</organism>
<dbReference type="InParanoid" id="A0A1E1LKN5"/>
<dbReference type="Proteomes" id="UP000178129">
    <property type="component" value="Unassembled WGS sequence"/>
</dbReference>
<dbReference type="EMBL" id="FJUW01000060">
    <property type="protein sequence ID" value="CZT11058.1"/>
    <property type="molecule type" value="Genomic_DNA"/>
</dbReference>
<evidence type="ECO:0000313" key="3">
    <source>
        <dbReference type="Proteomes" id="UP000178129"/>
    </source>
</evidence>
<name>A0A1E1LKN5_9HELO</name>
<sequence length="158" mass="18006">MHVCSIASACLAWPLKSRCTLGIAPAPHESSWHRRDCYTRLSTHMGQDDRSPYQMKQITRSNPPLPRHAYDNLYRGTCSIIVSHLAFHSIYRIQPPAYPTQFRVQRPESRSQDSCLTRKKNKKTYKTSRATIHSLGTGHGRRPTSHKSRISNHPSAAD</sequence>
<dbReference type="AlphaFoldDB" id="A0A1E1LKN5"/>
<protein>
    <submittedName>
        <fullName evidence="2">Uncharacterized protein</fullName>
    </submittedName>
</protein>
<gene>
    <name evidence="2" type="ORF">RCO7_15110</name>
</gene>
<proteinExistence type="predicted"/>